<feature type="transmembrane region" description="Helical" evidence="1">
    <location>
        <begin position="81"/>
        <end position="97"/>
    </location>
</feature>
<comment type="caution">
    <text evidence="2">The sequence shown here is derived from an EMBL/GenBank/DDBJ whole genome shotgun (WGS) entry which is preliminary data.</text>
</comment>
<keyword evidence="1" id="KW-1133">Transmembrane helix</keyword>
<dbReference type="EMBL" id="JAZHFV010000005">
    <property type="protein sequence ID" value="MEX4008759.1"/>
    <property type="molecule type" value="Genomic_DNA"/>
</dbReference>
<evidence type="ECO:0000256" key="1">
    <source>
        <dbReference type="SAM" id="Phobius"/>
    </source>
</evidence>
<dbReference type="Proteomes" id="UP001559025">
    <property type="component" value="Unassembled WGS sequence"/>
</dbReference>
<evidence type="ECO:0000313" key="2">
    <source>
        <dbReference type="EMBL" id="MEX4008759.1"/>
    </source>
</evidence>
<protein>
    <recommendedName>
        <fullName evidence="4">Integral membrane protein</fullName>
    </recommendedName>
</protein>
<name>A0ABV3WXI3_9HYPH</name>
<organism evidence="2 3">
    <name type="scientific">Neoaquamicrobium sediminum</name>
    <dbReference type="NCBI Taxonomy" id="1849104"/>
    <lineage>
        <taxon>Bacteria</taxon>
        <taxon>Pseudomonadati</taxon>
        <taxon>Pseudomonadota</taxon>
        <taxon>Alphaproteobacteria</taxon>
        <taxon>Hyphomicrobiales</taxon>
        <taxon>Phyllobacteriaceae</taxon>
        <taxon>Neoaquamicrobium</taxon>
    </lineage>
</organism>
<accession>A0ABV3WXI3</accession>
<evidence type="ECO:0000313" key="3">
    <source>
        <dbReference type="Proteomes" id="UP001559025"/>
    </source>
</evidence>
<reference evidence="2 3" key="1">
    <citation type="submission" date="2024-01" db="EMBL/GenBank/DDBJ databases">
        <title>New evidence supports the origin of RcGTA from prophage.</title>
        <authorList>
            <person name="Xu Y."/>
            <person name="Liu B."/>
            <person name="Chen F."/>
        </authorList>
    </citation>
    <scope>NUCLEOTIDE SEQUENCE [LARGE SCALE GENOMIC DNA]</scope>
    <source>
        <strain evidence="2 3">CBW1107-2</strain>
    </source>
</reference>
<keyword evidence="1" id="KW-0812">Transmembrane</keyword>
<dbReference type="RefSeq" id="WP_368803744.1">
    <property type="nucleotide sequence ID" value="NZ_JAZHFV010000005.1"/>
</dbReference>
<sequence length="112" mass="11474">MSFLVVAGFIAAAREIGAVEAALAFAGGFIVVALLLVGISSITARARERRAARRRKSEARALAGAAAFAMLPTLLASRKAGLALVVPAVAALAWAVMRENMPPTDGADNSPD</sequence>
<gene>
    <name evidence="2" type="ORF">V1479_15705</name>
</gene>
<keyword evidence="3" id="KW-1185">Reference proteome</keyword>
<evidence type="ECO:0008006" key="4">
    <source>
        <dbReference type="Google" id="ProtNLM"/>
    </source>
</evidence>
<feature type="transmembrane region" description="Helical" evidence="1">
    <location>
        <begin position="28"/>
        <end position="46"/>
    </location>
</feature>
<keyword evidence="1" id="KW-0472">Membrane</keyword>
<proteinExistence type="predicted"/>